<dbReference type="InterPro" id="IPR011992">
    <property type="entry name" value="EF-hand-dom_pair"/>
</dbReference>
<evidence type="ECO:0000256" key="4">
    <source>
        <dbReference type="ARBA" id="ARBA00022837"/>
    </source>
</evidence>
<dbReference type="GO" id="GO:0008173">
    <property type="term" value="F:RNA methyltransferase activity"/>
    <property type="evidence" value="ECO:0007669"/>
    <property type="project" value="UniProtKB-ARBA"/>
</dbReference>
<dbReference type="GO" id="GO:0032259">
    <property type="term" value="P:methylation"/>
    <property type="evidence" value="ECO:0007669"/>
    <property type="project" value="UniProtKB-KW"/>
</dbReference>
<protein>
    <recommendedName>
        <fullName evidence="6">EF-hand domain-containing protein</fullName>
    </recommendedName>
</protein>
<sequence>MRAERGWSLLLLLLFGSFPTTAPSSVLESSPIASARQTTLFSRLRSMVSSCLPVPACQRYRQEEKQHHMPTHKMLMSISSKGWKAIDPNNQKDRRDLAREAMRMAMENVSKSEQEPESNAPEWLKKVCFENSTTCWEKFYRSKTNTFFKDRNVLRAVFPELMPEAVRENPSTHCERVDSHLPPSCSFLYAEASKLLEDKRRSIERSCEFAPMTTRSLEKSVRMIMRGCQTHNISLPELFVSLDLNKDGRLSVGELEEIFCVCGSKIPVDEKLSFRLLLMFDRDKDGLIDMKEWMAGFLQHFSSFLDFPSMLGLHLGTCSFQENMKEKTIVCEIGCGVGNSVWPLLRANREIFVMAFDSSPSAISLMRANSEYIPTRVCAWVEDITSNDSQSSLLPPESADFATLVFVLSAVPPDKTELVLRRAYDMLKIGGKLLLRDYAQGDLAHLRHGEAAYLQSHCYARGDLTLAHYLSSARLSQLVQSVGFKIDKCEEVVRKIYNRKEKKLMTRRWLQGSFVKGG</sequence>
<dbReference type="PANTHER" id="PTHR22809">
    <property type="entry name" value="METHYLTRANSFERASE-RELATED"/>
    <property type="match status" value="1"/>
</dbReference>
<dbReference type="AlphaFoldDB" id="A0A7S4K236"/>
<evidence type="ECO:0000256" key="1">
    <source>
        <dbReference type="ARBA" id="ARBA00009725"/>
    </source>
</evidence>
<keyword evidence="5" id="KW-0732">Signal</keyword>
<feature type="signal peptide" evidence="5">
    <location>
        <begin position="1"/>
        <end position="24"/>
    </location>
</feature>
<evidence type="ECO:0000259" key="6">
    <source>
        <dbReference type="PROSITE" id="PS50222"/>
    </source>
</evidence>
<evidence type="ECO:0000256" key="3">
    <source>
        <dbReference type="ARBA" id="ARBA00022679"/>
    </source>
</evidence>
<accession>A0A7S4K236</accession>
<dbReference type="Gene3D" id="3.40.50.150">
    <property type="entry name" value="Vaccinia Virus protein VP39"/>
    <property type="match status" value="1"/>
</dbReference>
<dbReference type="Pfam" id="PF13202">
    <property type="entry name" value="EF-hand_5"/>
    <property type="match status" value="2"/>
</dbReference>
<keyword evidence="4" id="KW-0106">Calcium</keyword>
<feature type="chain" id="PRO_5030985474" description="EF-hand domain-containing protein" evidence="5">
    <location>
        <begin position="25"/>
        <end position="518"/>
    </location>
</feature>
<comment type="similarity">
    <text evidence="1">Belongs to the methyltransferase superfamily. METL family.</text>
</comment>
<feature type="domain" description="EF-hand" evidence="6">
    <location>
        <begin position="268"/>
        <end position="303"/>
    </location>
</feature>
<feature type="domain" description="EF-hand" evidence="6">
    <location>
        <begin position="230"/>
        <end position="265"/>
    </location>
</feature>
<dbReference type="Pfam" id="PF13489">
    <property type="entry name" value="Methyltransf_23"/>
    <property type="match status" value="1"/>
</dbReference>
<dbReference type="InterPro" id="IPR029063">
    <property type="entry name" value="SAM-dependent_MTases_sf"/>
</dbReference>
<dbReference type="SUPFAM" id="SSF47473">
    <property type="entry name" value="EF-hand"/>
    <property type="match status" value="1"/>
</dbReference>
<dbReference type="InterPro" id="IPR002048">
    <property type="entry name" value="EF_hand_dom"/>
</dbReference>
<dbReference type="InterPro" id="IPR026113">
    <property type="entry name" value="METTL2/6/8-like"/>
</dbReference>
<dbReference type="CDD" id="cd02440">
    <property type="entry name" value="AdoMet_MTases"/>
    <property type="match status" value="1"/>
</dbReference>
<keyword evidence="3" id="KW-0808">Transferase</keyword>
<evidence type="ECO:0000256" key="5">
    <source>
        <dbReference type="SAM" id="SignalP"/>
    </source>
</evidence>
<organism evidence="7">
    <name type="scientific">Guillardia theta</name>
    <name type="common">Cryptophyte</name>
    <name type="synonym">Cryptomonas phi</name>
    <dbReference type="NCBI Taxonomy" id="55529"/>
    <lineage>
        <taxon>Eukaryota</taxon>
        <taxon>Cryptophyceae</taxon>
        <taxon>Pyrenomonadales</taxon>
        <taxon>Geminigeraceae</taxon>
        <taxon>Guillardia</taxon>
    </lineage>
</organism>
<keyword evidence="2" id="KW-0489">Methyltransferase</keyword>
<dbReference type="GO" id="GO:0005509">
    <property type="term" value="F:calcium ion binding"/>
    <property type="evidence" value="ECO:0007669"/>
    <property type="project" value="InterPro"/>
</dbReference>
<dbReference type="Gene3D" id="1.10.238.10">
    <property type="entry name" value="EF-hand"/>
    <property type="match status" value="1"/>
</dbReference>
<evidence type="ECO:0000256" key="2">
    <source>
        <dbReference type="ARBA" id="ARBA00022603"/>
    </source>
</evidence>
<dbReference type="EMBL" id="HBKN01011418">
    <property type="protein sequence ID" value="CAE2280797.1"/>
    <property type="molecule type" value="Transcribed_RNA"/>
</dbReference>
<gene>
    <name evidence="7" type="ORF">GTHE00462_LOCUS8999</name>
</gene>
<proteinExistence type="inferred from homology"/>
<dbReference type="InterPro" id="IPR018247">
    <property type="entry name" value="EF_Hand_1_Ca_BS"/>
</dbReference>
<dbReference type="PANTHER" id="PTHR22809:SF5">
    <property type="entry name" value="TRNA N(3)-METHYLCYTIDINE METHYLTRANSFERASE METTL6"/>
    <property type="match status" value="1"/>
</dbReference>
<name>A0A7S4K236_GUITH</name>
<dbReference type="SUPFAM" id="SSF53335">
    <property type="entry name" value="S-adenosyl-L-methionine-dependent methyltransferases"/>
    <property type="match status" value="1"/>
</dbReference>
<dbReference type="GO" id="GO:0008757">
    <property type="term" value="F:S-adenosylmethionine-dependent methyltransferase activity"/>
    <property type="evidence" value="ECO:0007669"/>
    <property type="project" value="UniProtKB-ARBA"/>
</dbReference>
<dbReference type="PROSITE" id="PS00018">
    <property type="entry name" value="EF_HAND_1"/>
    <property type="match status" value="2"/>
</dbReference>
<dbReference type="CDD" id="cd00051">
    <property type="entry name" value="EFh"/>
    <property type="match status" value="1"/>
</dbReference>
<evidence type="ECO:0000313" key="7">
    <source>
        <dbReference type="EMBL" id="CAE2280797.1"/>
    </source>
</evidence>
<reference evidence="7" key="1">
    <citation type="submission" date="2021-01" db="EMBL/GenBank/DDBJ databases">
        <authorList>
            <person name="Corre E."/>
            <person name="Pelletier E."/>
            <person name="Niang G."/>
            <person name="Scheremetjew M."/>
            <person name="Finn R."/>
            <person name="Kale V."/>
            <person name="Holt S."/>
            <person name="Cochrane G."/>
            <person name="Meng A."/>
            <person name="Brown T."/>
            <person name="Cohen L."/>
        </authorList>
    </citation>
    <scope>NUCLEOTIDE SEQUENCE</scope>
    <source>
        <strain evidence="7">CCMP 2712</strain>
    </source>
</reference>
<dbReference type="PROSITE" id="PS50222">
    <property type="entry name" value="EF_HAND_2"/>
    <property type="match status" value="2"/>
</dbReference>